<evidence type="ECO:0000256" key="5">
    <source>
        <dbReference type="ARBA" id="ARBA00022692"/>
    </source>
</evidence>
<comment type="caution">
    <text evidence="9">The sequence shown here is derived from an EMBL/GenBank/DDBJ whole genome shotgun (WGS) entry which is preliminary data.</text>
</comment>
<dbReference type="InterPro" id="IPR004776">
    <property type="entry name" value="Mem_transp_PIN-like"/>
</dbReference>
<protein>
    <recommendedName>
        <fullName evidence="11">Malate permease</fullName>
    </recommendedName>
</protein>
<keyword evidence="5 8" id="KW-0812">Transmembrane</keyword>
<feature type="transmembrane region" description="Helical" evidence="8">
    <location>
        <begin position="177"/>
        <end position="198"/>
    </location>
</feature>
<evidence type="ECO:0000313" key="9">
    <source>
        <dbReference type="EMBL" id="TCS98238.1"/>
    </source>
</evidence>
<dbReference type="Pfam" id="PF03547">
    <property type="entry name" value="Mem_trans"/>
    <property type="match status" value="2"/>
</dbReference>
<keyword evidence="3" id="KW-0813">Transport</keyword>
<evidence type="ECO:0000256" key="2">
    <source>
        <dbReference type="ARBA" id="ARBA00010145"/>
    </source>
</evidence>
<keyword evidence="6 8" id="KW-1133">Transmembrane helix</keyword>
<evidence type="ECO:0000256" key="7">
    <source>
        <dbReference type="ARBA" id="ARBA00023136"/>
    </source>
</evidence>
<feature type="transmembrane region" description="Helical" evidence="8">
    <location>
        <begin position="122"/>
        <end position="140"/>
    </location>
</feature>
<dbReference type="InterPro" id="IPR038770">
    <property type="entry name" value="Na+/solute_symporter_sf"/>
</dbReference>
<proteinExistence type="inferred from homology"/>
<comment type="subcellular location">
    <subcellularLocation>
        <location evidence="1">Cell membrane</location>
        <topology evidence="1">Multi-pass membrane protein</topology>
    </subcellularLocation>
</comment>
<feature type="transmembrane region" description="Helical" evidence="8">
    <location>
        <begin position="238"/>
        <end position="259"/>
    </location>
</feature>
<sequence length="291" mass="31096">MLVAVAGGWLCRRRQWLSVRWADRLNRAVLWICLPALVLARVPGLELRAELLVLAVMPWLLTGIAATAVLASGRLLGWPRPVTGAVLLAMLGNTSFLGFPLIDTLLGPQAVQLAAVYDQFGTFLLLSSYGVLVLAIYGGQSRPTFAGAFNRLVRFPPFLALLLALLLPGPLPPTLRSVFELLAMPLLPMVAFALGLHLRLRLPEGRRGPLGVGLAIKLLAMPAIATALLMAWPPGPDVFRVAVLEAAMPPMFTAGAMAVAARLEPELSSALVGYGLFAGVATVCVWAWWLG</sequence>
<evidence type="ECO:0000256" key="1">
    <source>
        <dbReference type="ARBA" id="ARBA00004651"/>
    </source>
</evidence>
<feature type="transmembrane region" description="Helical" evidence="8">
    <location>
        <begin position="28"/>
        <end position="45"/>
    </location>
</feature>
<dbReference type="GO" id="GO:0055085">
    <property type="term" value="P:transmembrane transport"/>
    <property type="evidence" value="ECO:0007669"/>
    <property type="project" value="InterPro"/>
</dbReference>
<dbReference type="AlphaFoldDB" id="A0A4S3KWW1"/>
<dbReference type="PANTHER" id="PTHR36838">
    <property type="entry name" value="AUXIN EFFLUX CARRIER FAMILY PROTEIN"/>
    <property type="match status" value="1"/>
</dbReference>
<gene>
    <name evidence="9" type="ORF">EDC25_10991</name>
</gene>
<keyword evidence="4" id="KW-1003">Cell membrane</keyword>
<evidence type="ECO:0000256" key="4">
    <source>
        <dbReference type="ARBA" id="ARBA00022475"/>
    </source>
</evidence>
<feature type="transmembrane region" description="Helical" evidence="8">
    <location>
        <begin position="51"/>
        <end position="70"/>
    </location>
</feature>
<feature type="transmembrane region" description="Helical" evidence="8">
    <location>
        <begin position="152"/>
        <end position="171"/>
    </location>
</feature>
<organism evidence="9 10">
    <name type="scientific">Pseudofulvimonas gallinarii</name>
    <dbReference type="NCBI Taxonomy" id="634155"/>
    <lineage>
        <taxon>Bacteria</taxon>
        <taxon>Pseudomonadati</taxon>
        <taxon>Pseudomonadota</taxon>
        <taxon>Gammaproteobacteria</taxon>
        <taxon>Lysobacterales</taxon>
        <taxon>Rhodanobacteraceae</taxon>
        <taxon>Pseudofulvimonas</taxon>
    </lineage>
</organism>
<evidence type="ECO:0000256" key="8">
    <source>
        <dbReference type="SAM" id="Phobius"/>
    </source>
</evidence>
<evidence type="ECO:0000256" key="6">
    <source>
        <dbReference type="ARBA" id="ARBA00022989"/>
    </source>
</evidence>
<dbReference type="Gene3D" id="1.20.1530.20">
    <property type="match status" value="1"/>
</dbReference>
<comment type="similarity">
    <text evidence="2">Belongs to the auxin efflux carrier (TC 2.A.69) family.</text>
</comment>
<keyword evidence="7 8" id="KW-0472">Membrane</keyword>
<dbReference type="Proteomes" id="UP000294599">
    <property type="component" value="Unassembled WGS sequence"/>
</dbReference>
<evidence type="ECO:0000256" key="3">
    <source>
        <dbReference type="ARBA" id="ARBA00022448"/>
    </source>
</evidence>
<name>A0A4S3KWW1_9GAMM</name>
<feature type="transmembrane region" description="Helical" evidence="8">
    <location>
        <begin position="210"/>
        <end position="232"/>
    </location>
</feature>
<keyword evidence="10" id="KW-1185">Reference proteome</keyword>
<dbReference type="PANTHER" id="PTHR36838:SF1">
    <property type="entry name" value="SLR1864 PROTEIN"/>
    <property type="match status" value="1"/>
</dbReference>
<accession>A0A4S3KWW1</accession>
<dbReference type="GO" id="GO:0005886">
    <property type="term" value="C:plasma membrane"/>
    <property type="evidence" value="ECO:0007669"/>
    <property type="project" value="UniProtKB-SubCell"/>
</dbReference>
<evidence type="ECO:0008006" key="11">
    <source>
        <dbReference type="Google" id="ProtNLM"/>
    </source>
</evidence>
<feature type="transmembrane region" description="Helical" evidence="8">
    <location>
        <begin position="82"/>
        <end position="102"/>
    </location>
</feature>
<feature type="transmembrane region" description="Helical" evidence="8">
    <location>
        <begin position="271"/>
        <end position="289"/>
    </location>
</feature>
<dbReference type="EMBL" id="SMAF01000009">
    <property type="protein sequence ID" value="TCS98238.1"/>
    <property type="molecule type" value="Genomic_DNA"/>
</dbReference>
<evidence type="ECO:0000313" key="10">
    <source>
        <dbReference type="Proteomes" id="UP000294599"/>
    </source>
</evidence>
<reference evidence="9 10" key="1">
    <citation type="submission" date="2019-03" db="EMBL/GenBank/DDBJ databases">
        <title>Genomic Encyclopedia of Type Strains, Phase IV (KMG-IV): sequencing the most valuable type-strain genomes for metagenomic binning, comparative biology and taxonomic classification.</title>
        <authorList>
            <person name="Goeker M."/>
        </authorList>
    </citation>
    <scope>NUCLEOTIDE SEQUENCE [LARGE SCALE GENOMIC DNA]</scope>
    <source>
        <strain evidence="9 10">DSM 21944</strain>
    </source>
</reference>